<dbReference type="PIRSF" id="PIRSF000498">
    <property type="entry name" value="Riboflavin_syn_A"/>
    <property type="match status" value="1"/>
</dbReference>
<comment type="pathway">
    <text evidence="3">Cofactor biosynthesis; riboflavin biosynthesis; riboflavin from 2-hydroxy-3-oxobutyl phosphate and 5-amino-6-(D-ribitylamino)uracil: step 2/2.</text>
</comment>
<evidence type="ECO:0000259" key="11">
    <source>
        <dbReference type="PROSITE" id="PS51177"/>
    </source>
</evidence>
<gene>
    <name evidence="12" type="ORF">A2867_02775</name>
</gene>
<dbReference type="NCBIfam" id="NF006767">
    <property type="entry name" value="PRK09289.1"/>
    <property type="match status" value="1"/>
</dbReference>
<evidence type="ECO:0000256" key="10">
    <source>
        <dbReference type="PROSITE-ProRule" id="PRU00524"/>
    </source>
</evidence>
<comment type="catalytic activity">
    <reaction evidence="1">
        <text>2 6,7-dimethyl-8-(1-D-ribityl)lumazine + H(+) = 5-amino-6-(D-ribitylamino)uracil + riboflavin</text>
        <dbReference type="Rhea" id="RHEA:20772"/>
        <dbReference type="ChEBI" id="CHEBI:15378"/>
        <dbReference type="ChEBI" id="CHEBI:15934"/>
        <dbReference type="ChEBI" id="CHEBI:57986"/>
        <dbReference type="ChEBI" id="CHEBI:58201"/>
        <dbReference type="EC" id="2.5.1.9"/>
    </reaction>
</comment>
<comment type="caution">
    <text evidence="12">The sequence shown here is derived from an EMBL/GenBank/DDBJ whole genome shotgun (WGS) entry which is preliminary data.</text>
</comment>
<evidence type="ECO:0000256" key="1">
    <source>
        <dbReference type="ARBA" id="ARBA00000968"/>
    </source>
</evidence>
<evidence type="ECO:0000313" key="13">
    <source>
        <dbReference type="Proteomes" id="UP000177555"/>
    </source>
</evidence>
<dbReference type="CDD" id="cd00402">
    <property type="entry name" value="Riboflavin_synthase_like"/>
    <property type="match status" value="1"/>
</dbReference>
<dbReference type="InterPro" id="IPR017938">
    <property type="entry name" value="Riboflavin_synthase-like_b-brl"/>
</dbReference>
<evidence type="ECO:0000256" key="6">
    <source>
        <dbReference type="ARBA" id="ARBA00022619"/>
    </source>
</evidence>
<dbReference type="Pfam" id="PF00677">
    <property type="entry name" value="Lum_binding"/>
    <property type="match status" value="2"/>
</dbReference>
<accession>A0A1F5JKX0</accession>
<sequence>MFTGIITDLGKLTKKEGVLFTFNTDPAFCKKIDIGTSVAINGACLTVTKKPSSNTFSVEPIPETLNKTMLGYLKIDDLVNLELPVTPQTFLSGHLVQGHIDGVTKLKNITKQKNSYILKFSIPTSLSKYIAEKGSIAINGISLTVIDAKGDYFTVGIIPFTWDNTMLSTVRPGDFVNIEVDILAKYLEKVMNK</sequence>
<evidence type="ECO:0000256" key="7">
    <source>
        <dbReference type="ARBA" id="ARBA00022679"/>
    </source>
</evidence>
<feature type="repeat" description="Lumazine-binding" evidence="10">
    <location>
        <begin position="1"/>
        <end position="94"/>
    </location>
</feature>
<keyword evidence="6" id="KW-0686">Riboflavin biosynthesis</keyword>
<name>A0A1F5JKX0_9BACT</name>
<reference evidence="12 13" key="1">
    <citation type="journal article" date="2016" name="Nat. Commun.">
        <title>Thousands of microbial genomes shed light on interconnected biogeochemical processes in an aquifer system.</title>
        <authorList>
            <person name="Anantharaman K."/>
            <person name="Brown C.T."/>
            <person name="Hug L.A."/>
            <person name="Sharon I."/>
            <person name="Castelle C.J."/>
            <person name="Probst A.J."/>
            <person name="Thomas B.C."/>
            <person name="Singh A."/>
            <person name="Wilkins M.J."/>
            <person name="Karaoz U."/>
            <person name="Brodie E.L."/>
            <person name="Williams K.H."/>
            <person name="Hubbard S.S."/>
            <person name="Banfield J.F."/>
        </authorList>
    </citation>
    <scope>NUCLEOTIDE SEQUENCE [LARGE SCALE GENOMIC DNA]</scope>
</reference>
<feature type="repeat" description="Lumazine-binding" evidence="10">
    <location>
        <begin position="95"/>
        <end position="191"/>
    </location>
</feature>
<evidence type="ECO:0000256" key="2">
    <source>
        <dbReference type="ARBA" id="ARBA00002803"/>
    </source>
</evidence>
<dbReference type="InterPro" id="IPR026017">
    <property type="entry name" value="Lumazine-bd_dom"/>
</dbReference>
<evidence type="ECO:0000313" key="12">
    <source>
        <dbReference type="EMBL" id="OGE29198.1"/>
    </source>
</evidence>
<dbReference type="GO" id="GO:0004746">
    <property type="term" value="F:riboflavin synthase activity"/>
    <property type="evidence" value="ECO:0007669"/>
    <property type="project" value="UniProtKB-UniRule"/>
</dbReference>
<dbReference type="FunFam" id="2.40.30.20:FF:000004">
    <property type="entry name" value="Riboflavin synthase, alpha subunit"/>
    <property type="match status" value="1"/>
</dbReference>
<dbReference type="NCBIfam" id="TIGR00187">
    <property type="entry name" value="ribE"/>
    <property type="match status" value="1"/>
</dbReference>
<dbReference type="EC" id="2.5.1.9" evidence="4 9"/>
<dbReference type="EMBL" id="MFCP01000009">
    <property type="protein sequence ID" value="OGE29198.1"/>
    <property type="molecule type" value="Genomic_DNA"/>
</dbReference>
<evidence type="ECO:0000256" key="9">
    <source>
        <dbReference type="NCBIfam" id="TIGR00187"/>
    </source>
</evidence>
<dbReference type="GO" id="GO:0009231">
    <property type="term" value="P:riboflavin biosynthetic process"/>
    <property type="evidence" value="ECO:0007669"/>
    <property type="project" value="UniProtKB-KW"/>
</dbReference>
<dbReference type="InterPro" id="IPR001783">
    <property type="entry name" value="Lumazine-bd"/>
</dbReference>
<evidence type="ECO:0000256" key="3">
    <source>
        <dbReference type="ARBA" id="ARBA00004887"/>
    </source>
</evidence>
<keyword evidence="8" id="KW-0677">Repeat</keyword>
<dbReference type="PANTHER" id="PTHR21098">
    <property type="entry name" value="RIBOFLAVIN SYNTHASE ALPHA CHAIN"/>
    <property type="match status" value="1"/>
</dbReference>
<dbReference type="InterPro" id="IPR023366">
    <property type="entry name" value="ATP_synth_asu-like_sf"/>
</dbReference>
<evidence type="ECO:0000256" key="5">
    <source>
        <dbReference type="ARBA" id="ARBA00013950"/>
    </source>
</evidence>
<feature type="domain" description="Lumazine-binding" evidence="11">
    <location>
        <begin position="1"/>
        <end position="94"/>
    </location>
</feature>
<dbReference type="AlphaFoldDB" id="A0A1F5JKX0"/>
<proteinExistence type="predicted"/>
<dbReference type="PROSITE" id="PS51177">
    <property type="entry name" value="LUMAZINE_BIND"/>
    <property type="match status" value="2"/>
</dbReference>
<evidence type="ECO:0000256" key="8">
    <source>
        <dbReference type="ARBA" id="ARBA00022737"/>
    </source>
</evidence>
<protein>
    <recommendedName>
        <fullName evidence="5 9">Riboflavin synthase</fullName>
        <ecNumber evidence="4 9">2.5.1.9</ecNumber>
    </recommendedName>
</protein>
<evidence type="ECO:0000256" key="4">
    <source>
        <dbReference type="ARBA" id="ARBA00012827"/>
    </source>
</evidence>
<feature type="domain" description="Lumazine-binding" evidence="11">
    <location>
        <begin position="95"/>
        <end position="191"/>
    </location>
</feature>
<keyword evidence="7" id="KW-0808">Transferase</keyword>
<dbReference type="Proteomes" id="UP000177555">
    <property type="component" value="Unassembled WGS sequence"/>
</dbReference>
<dbReference type="PANTHER" id="PTHR21098:SF12">
    <property type="entry name" value="RIBOFLAVIN SYNTHASE"/>
    <property type="match status" value="1"/>
</dbReference>
<dbReference type="Gene3D" id="2.40.30.20">
    <property type="match status" value="2"/>
</dbReference>
<comment type="function">
    <text evidence="2">Catalyzes the dismutation of two molecules of 6,7-dimethyl-8-ribityllumazine, resulting in the formation of riboflavin and 5-amino-6-(D-ribitylamino)uracil.</text>
</comment>
<dbReference type="SUPFAM" id="SSF63380">
    <property type="entry name" value="Riboflavin synthase domain-like"/>
    <property type="match status" value="2"/>
</dbReference>
<organism evidence="12 13">
    <name type="scientific">Candidatus Daviesbacteria bacterium RIFCSPHIGHO2_01_FULL_40_11</name>
    <dbReference type="NCBI Taxonomy" id="1797762"/>
    <lineage>
        <taxon>Bacteria</taxon>
        <taxon>Candidatus Daviesiibacteriota</taxon>
    </lineage>
</organism>